<proteinExistence type="predicted"/>
<dbReference type="Proteomes" id="UP000245626">
    <property type="component" value="Unassembled WGS sequence"/>
</dbReference>
<evidence type="ECO:0000313" key="2">
    <source>
        <dbReference type="Proteomes" id="UP000245626"/>
    </source>
</evidence>
<sequence>MSSHQKDPRQTGWPRTEGNEEEGEEKAVGSRKEASLHPLSIKEGGETLMTSDAESSVQQVGHEDEKIGVRDRETSMTTTGEEEGSKLSGRKGGGADVLPRQRSSSPGPTSSYYVGPPSKNSAFGTAPVGVIGRDKPREIIR</sequence>
<reference evidence="1 2" key="1">
    <citation type="journal article" date="2018" name="Mol. Biol. Evol.">
        <title>Broad Genomic Sampling Reveals a Smut Pathogenic Ancestry of the Fungal Clade Ustilaginomycotina.</title>
        <authorList>
            <person name="Kijpornyongpan T."/>
            <person name="Mondo S.J."/>
            <person name="Barry K."/>
            <person name="Sandor L."/>
            <person name="Lee J."/>
            <person name="Lipzen A."/>
            <person name="Pangilinan J."/>
            <person name="LaButti K."/>
            <person name="Hainaut M."/>
            <person name="Henrissat B."/>
            <person name="Grigoriev I.V."/>
            <person name="Spatafora J.W."/>
            <person name="Aime M.C."/>
        </authorList>
    </citation>
    <scope>NUCLEOTIDE SEQUENCE [LARGE SCALE GENOMIC DNA]</scope>
    <source>
        <strain evidence="1 2">SA 807</strain>
    </source>
</reference>
<accession>A0ACD0NL46</accession>
<evidence type="ECO:0000313" key="1">
    <source>
        <dbReference type="EMBL" id="PWN46519.1"/>
    </source>
</evidence>
<protein>
    <submittedName>
        <fullName evidence="1">Uncharacterized protein</fullName>
    </submittedName>
</protein>
<keyword evidence="2" id="KW-1185">Reference proteome</keyword>
<organism evidence="1 2">
    <name type="scientific">Violaceomyces palustris</name>
    <dbReference type="NCBI Taxonomy" id="1673888"/>
    <lineage>
        <taxon>Eukaryota</taxon>
        <taxon>Fungi</taxon>
        <taxon>Dikarya</taxon>
        <taxon>Basidiomycota</taxon>
        <taxon>Ustilaginomycotina</taxon>
        <taxon>Ustilaginomycetes</taxon>
        <taxon>Violaceomycetales</taxon>
        <taxon>Violaceomycetaceae</taxon>
        <taxon>Violaceomyces</taxon>
    </lineage>
</organism>
<gene>
    <name evidence="1" type="ORF">IE53DRAFT_372306</name>
</gene>
<dbReference type="EMBL" id="KZ820948">
    <property type="protein sequence ID" value="PWN46519.1"/>
    <property type="molecule type" value="Genomic_DNA"/>
</dbReference>
<name>A0ACD0NL46_9BASI</name>